<evidence type="ECO:0000313" key="6">
    <source>
        <dbReference type="Proteomes" id="UP001179181"/>
    </source>
</evidence>
<dbReference type="Pfam" id="PF13102">
    <property type="entry name" value="Phage_int_SAM_5"/>
    <property type="match status" value="1"/>
</dbReference>
<dbReference type="Proteomes" id="UP001179181">
    <property type="component" value="Unassembled WGS sequence"/>
</dbReference>
<evidence type="ECO:0000256" key="2">
    <source>
        <dbReference type="ARBA" id="ARBA00023125"/>
    </source>
</evidence>
<dbReference type="InterPro" id="IPR050090">
    <property type="entry name" value="Tyrosine_recombinase_XerCD"/>
</dbReference>
<evidence type="ECO:0000313" key="5">
    <source>
        <dbReference type="EMBL" id="NIJ52167.1"/>
    </source>
</evidence>
<organism evidence="5 6">
    <name type="scientific">Dyadobacter arcticus</name>
    <dbReference type="NCBI Taxonomy" id="1078754"/>
    <lineage>
        <taxon>Bacteria</taxon>
        <taxon>Pseudomonadati</taxon>
        <taxon>Bacteroidota</taxon>
        <taxon>Cytophagia</taxon>
        <taxon>Cytophagales</taxon>
        <taxon>Spirosomataceae</taxon>
        <taxon>Dyadobacter</taxon>
    </lineage>
</organism>
<dbReference type="EMBL" id="JAASQJ010000001">
    <property type="protein sequence ID" value="NIJ52167.1"/>
    <property type="molecule type" value="Genomic_DNA"/>
</dbReference>
<evidence type="ECO:0000256" key="1">
    <source>
        <dbReference type="ARBA" id="ARBA00008857"/>
    </source>
</evidence>
<dbReference type="Gene3D" id="1.10.150.130">
    <property type="match status" value="1"/>
</dbReference>
<gene>
    <name evidence="5" type="ORF">FHS68_001323</name>
</gene>
<dbReference type="Pfam" id="PF17293">
    <property type="entry name" value="Arm-DNA-bind_5"/>
    <property type="match status" value="1"/>
</dbReference>
<evidence type="ECO:0000259" key="4">
    <source>
        <dbReference type="PROSITE" id="PS51898"/>
    </source>
</evidence>
<dbReference type="InterPro" id="IPR013762">
    <property type="entry name" value="Integrase-like_cat_sf"/>
</dbReference>
<dbReference type="PROSITE" id="PS51898">
    <property type="entry name" value="TYR_RECOMBINASE"/>
    <property type="match status" value="1"/>
</dbReference>
<reference evidence="5 6" key="1">
    <citation type="submission" date="2020-03" db="EMBL/GenBank/DDBJ databases">
        <title>Genomic Encyclopedia of Type Strains, Phase IV (KMG-IV): sequencing the most valuable type-strain genomes for metagenomic binning, comparative biology and taxonomic classification.</title>
        <authorList>
            <person name="Goeker M."/>
        </authorList>
    </citation>
    <scope>NUCLEOTIDE SEQUENCE [LARGE SCALE GENOMIC DNA]</scope>
    <source>
        <strain evidence="5 6">DSM 102865</strain>
    </source>
</reference>
<keyword evidence="2" id="KW-0238">DNA-binding</keyword>
<sequence length="406" mass="46873">MLTKSFTLLFYLKKRNNYVKGELPIYMRLTVDGQRIEISTKRECEREKWNSSAGRKNGVKEDVKLLNAYLDTLQTKVYDVHRQLIEAGRPITAESVKNVLVGSSVKPKMILEIFHEHNDKMSKLVGTDFAPGTLERYKTSFEHTKEFIRYKYRTADLEIEKLDYDFIADYEFWMKAVRKCSHNTTMKYLSNFKKISLLCIKRGWLARDPFHAYKMTKHEVDRQALTGPELHAITTRDFGQGRLAQVRDIFLFCCYTGLAYADVFKLKRSEIIDGSDGEKWLVIKRQKTDSPSRIPLLPQALSIIAEYDGHPQCLAQDRLLPVLSNQKMNSYLKEISDLCGITKPITFHLARHTFATTVTLTNGVPIESVSKMLGHRNIKTTQLYAKIVDKKIGDDMRRLKEVLGNS</sequence>
<dbReference type="CDD" id="cd01185">
    <property type="entry name" value="INTN1_C_like"/>
    <property type="match status" value="1"/>
</dbReference>
<dbReference type="InterPro" id="IPR025269">
    <property type="entry name" value="SAM-like_dom"/>
</dbReference>
<comment type="similarity">
    <text evidence="1">Belongs to the 'phage' integrase family.</text>
</comment>
<keyword evidence="3" id="KW-0233">DNA recombination</keyword>
<proteinExistence type="inferred from homology"/>
<evidence type="ECO:0000256" key="3">
    <source>
        <dbReference type="ARBA" id="ARBA00023172"/>
    </source>
</evidence>
<feature type="domain" description="Tyr recombinase" evidence="4">
    <location>
        <begin position="220"/>
        <end position="401"/>
    </location>
</feature>
<protein>
    <submittedName>
        <fullName evidence="5">Site-specific recombinase XerD</fullName>
    </submittedName>
</protein>
<dbReference type="RefSeq" id="WP_167268291.1">
    <property type="nucleotide sequence ID" value="NZ_JAASQJ010000001.1"/>
</dbReference>
<name>A0ABX0UGY3_9BACT</name>
<dbReference type="InterPro" id="IPR010998">
    <property type="entry name" value="Integrase_recombinase_N"/>
</dbReference>
<dbReference type="PANTHER" id="PTHR30349:SF64">
    <property type="entry name" value="PROPHAGE INTEGRASE INTD-RELATED"/>
    <property type="match status" value="1"/>
</dbReference>
<dbReference type="Gene3D" id="1.10.443.10">
    <property type="entry name" value="Intergrase catalytic core"/>
    <property type="match status" value="1"/>
</dbReference>
<dbReference type="InterPro" id="IPR035386">
    <property type="entry name" value="Arm-DNA-bind_5"/>
</dbReference>
<keyword evidence="6" id="KW-1185">Reference proteome</keyword>
<dbReference type="InterPro" id="IPR011010">
    <property type="entry name" value="DNA_brk_join_enz"/>
</dbReference>
<dbReference type="SUPFAM" id="SSF56349">
    <property type="entry name" value="DNA breaking-rejoining enzymes"/>
    <property type="match status" value="1"/>
</dbReference>
<dbReference type="InterPro" id="IPR002104">
    <property type="entry name" value="Integrase_catalytic"/>
</dbReference>
<comment type="caution">
    <text evidence="5">The sequence shown here is derived from an EMBL/GenBank/DDBJ whole genome shotgun (WGS) entry which is preliminary data.</text>
</comment>
<accession>A0ABX0UGY3</accession>
<dbReference type="PANTHER" id="PTHR30349">
    <property type="entry name" value="PHAGE INTEGRASE-RELATED"/>
    <property type="match status" value="1"/>
</dbReference>
<dbReference type="Pfam" id="PF00589">
    <property type="entry name" value="Phage_integrase"/>
    <property type="match status" value="1"/>
</dbReference>